<evidence type="ECO:0000313" key="1">
    <source>
        <dbReference type="EMBL" id="KAG7444718.1"/>
    </source>
</evidence>
<keyword evidence="2" id="KW-1185">Reference proteome</keyword>
<dbReference type="Proteomes" id="UP000812287">
    <property type="component" value="Unassembled WGS sequence"/>
</dbReference>
<name>A0A9P7VP00_9AGAR</name>
<evidence type="ECO:0000313" key="2">
    <source>
        <dbReference type="Proteomes" id="UP000812287"/>
    </source>
</evidence>
<dbReference type="EMBL" id="MU250539">
    <property type="protein sequence ID" value="KAG7444718.1"/>
    <property type="molecule type" value="Genomic_DNA"/>
</dbReference>
<gene>
    <name evidence="1" type="ORF">BT62DRAFT_223243</name>
</gene>
<comment type="caution">
    <text evidence="1">The sequence shown here is derived from an EMBL/GenBank/DDBJ whole genome shotgun (WGS) entry which is preliminary data.</text>
</comment>
<dbReference type="GeneID" id="66102411"/>
<protein>
    <submittedName>
        <fullName evidence="1">Uncharacterized protein</fullName>
    </submittedName>
</protein>
<organism evidence="1 2">
    <name type="scientific">Guyanagaster necrorhizus</name>
    <dbReference type="NCBI Taxonomy" id="856835"/>
    <lineage>
        <taxon>Eukaryota</taxon>
        <taxon>Fungi</taxon>
        <taxon>Dikarya</taxon>
        <taxon>Basidiomycota</taxon>
        <taxon>Agaricomycotina</taxon>
        <taxon>Agaricomycetes</taxon>
        <taxon>Agaricomycetidae</taxon>
        <taxon>Agaricales</taxon>
        <taxon>Marasmiineae</taxon>
        <taxon>Physalacriaceae</taxon>
        <taxon>Guyanagaster</taxon>
    </lineage>
</organism>
<reference evidence="1" key="1">
    <citation type="submission" date="2020-11" db="EMBL/GenBank/DDBJ databases">
        <title>Adaptations for nitrogen fixation in a non-lichenized fungal sporocarp promotes dispersal by wood-feeding termites.</title>
        <authorList>
            <consortium name="DOE Joint Genome Institute"/>
            <person name="Koch R.A."/>
            <person name="Yoon G."/>
            <person name="Arayal U."/>
            <person name="Lail K."/>
            <person name="Amirebrahimi M."/>
            <person name="Labutti K."/>
            <person name="Lipzen A."/>
            <person name="Riley R."/>
            <person name="Barry K."/>
            <person name="Henrissat B."/>
            <person name="Grigoriev I.V."/>
            <person name="Herr J.R."/>
            <person name="Aime M.C."/>
        </authorList>
    </citation>
    <scope>NUCLEOTIDE SEQUENCE</scope>
    <source>
        <strain evidence="1">MCA 3950</strain>
    </source>
</reference>
<proteinExistence type="predicted"/>
<accession>A0A9P7VP00</accession>
<dbReference type="AlphaFoldDB" id="A0A9P7VP00"/>
<sequence length="97" mass="10979">MPLLTTPVYIATTLCGVVMAFTVGRRSCVVQVFVCNETSRNVGQTTNLWSSVHFRHGWELIVGDAHRAEKIQALRCVCRPRIPRPYYTSSKNLRLVT</sequence>
<dbReference type="RefSeq" id="XP_043038218.1">
    <property type="nucleotide sequence ID" value="XM_043180115.1"/>
</dbReference>